<proteinExistence type="predicted"/>
<keyword evidence="2" id="KW-1185">Reference proteome</keyword>
<sequence length="47" mass="5420">GGRDSEEGGRRFEGRMKREERKISATSIYFESMTDKLDVITKLEPNV</sequence>
<reference evidence="1" key="2">
    <citation type="submission" date="2025-09" db="UniProtKB">
        <authorList>
            <consortium name="Ensembl"/>
        </authorList>
    </citation>
    <scope>IDENTIFICATION</scope>
</reference>
<evidence type="ECO:0000313" key="1">
    <source>
        <dbReference type="Ensembl" id="ENSOTSP00005005391.2"/>
    </source>
</evidence>
<organism evidence="1 2">
    <name type="scientific">Oncorhynchus tshawytscha</name>
    <name type="common">Chinook salmon</name>
    <name type="synonym">Salmo tshawytscha</name>
    <dbReference type="NCBI Taxonomy" id="74940"/>
    <lineage>
        <taxon>Eukaryota</taxon>
        <taxon>Metazoa</taxon>
        <taxon>Chordata</taxon>
        <taxon>Craniata</taxon>
        <taxon>Vertebrata</taxon>
        <taxon>Euteleostomi</taxon>
        <taxon>Actinopterygii</taxon>
        <taxon>Neopterygii</taxon>
        <taxon>Teleostei</taxon>
        <taxon>Protacanthopterygii</taxon>
        <taxon>Salmoniformes</taxon>
        <taxon>Salmonidae</taxon>
        <taxon>Salmoninae</taxon>
        <taxon>Oncorhynchus</taxon>
    </lineage>
</organism>
<dbReference type="Ensembl" id="ENSOTST00005006003.2">
    <property type="protein sequence ID" value="ENSOTSP00005005391.2"/>
    <property type="gene ID" value="ENSOTSG00005003143.2"/>
</dbReference>
<dbReference type="Proteomes" id="UP000694402">
    <property type="component" value="Unassembled WGS sequence"/>
</dbReference>
<name>A0A8C8C1P5_ONCTS</name>
<accession>A0A8C8C1P5</accession>
<dbReference type="AlphaFoldDB" id="A0A8C8C1P5"/>
<protein>
    <submittedName>
        <fullName evidence="1">Uncharacterized protein</fullName>
    </submittedName>
</protein>
<evidence type="ECO:0000313" key="2">
    <source>
        <dbReference type="Proteomes" id="UP000694402"/>
    </source>
</evidence>
<reference evidence="1" key="1">
    <citation type="submission" date="2025-08" db="UniProtKB">
        <authorList>
            <consortium name="Ensembl"/>
        </authorList>
    </citation>
    <scope>IDENTIFICATION</scope>
</reference>